<reference evidence="2 3" key="1">
    <citation type="journal article" date="2012" name="J. Bacteriol.">
        <title>Draft Genome Sequence of Cecembia lonarensis Strain LW9T, Isolated from Lonar Lake, a Haloalkaline Lake in India.</title>
        <authorList>
            <person name="Shivaji S."/>
            <person name="Ara S."/>
            <person name="Singh A."/>
            <person name="Pinnaka A.K."/>
        </authorList>
    </citation>
    <scope>NUCLEOTIDE SEQUENCE [LARGE SCALE GENOMIC DNA]</scope>
    <source>
        <strain evidence="2 3">LW9</strain>
    </source>
</reference>
<evidence type="ECO:0008006" key="4">
    <source>
        <dbReference type="Google" id="ProtNLM"/>
    </source>
</evidence>
<keyword evidence="1" id="KW-0812">Transmembrane</keyword>
<proteinExistence type="predicted"/>
<feature type="transmembrane region" description="Helical" evidence="1">
    <location>
        <begin position="36"/>
        <end position="56"/>
    </location>
</feature>
<evidence type="ECO:0000313" key="3">
    <source>
        <dbReference type="Proteomes" id="UP000004478"/>
    </source>
</evidence>
<comment type="caution">
    <text evidence="2">The sequence shown here is derived from an EMBL/GenBank/DDBJ whole genome shotgun (WGS) entry which is preliminary data.</text>
</comment>
<keyword evidence="3" id="KW-1185">Reference proteome</keyword>
<sequence>MRIFILIISLLLLSIGLFNFFKYIGDFSELSTYGKGYLTGSLIFILLGGTITFLIIKKGIQNLQKNSE</sequence>
<gene>
    <name evidence="2" type="ORF">B879_04165</name>
</gene>
<dbReference type="AlphaFoldDB" id="K1LT11"/>
<dbReference type="Proteomes" id="UP000004478">
    <property type="component" value="Unassembled WGS sequence"/>
</dbReference>
<dbReference type="EMBL" id="AMGM01000185">
    <property type="protein sequence ID" value="EKB47239.1"/>
    <property type="molecule type" value="Genomic_DNA"/>
</dbReference>
<protein>
    <recommendedName>
        <fullName evidence="4">DUF3955 domain-containing protein</fullName>
    </recommendedName>
</protein>
<accession>K1LT11</accession>
<evidence type="ECO:0000256" key="1">
    <source>
        <dbReference type="SAM" id="Phobius"/>
    </source>
</evidence>
<organism evidence="2 3">
    <name type="scientific">Cecembia lonarensis (strain CCUG 58316 / KCTC 22772 / LW9)</name>
    <dbReference type="NCBI Taxonomy" id="1225176"/>
    <lineage>
        <taxon>Bacteria</taxon>
        <taxon>Pseudomonadati</taxon>
        <taxon>Bacteroidota</taxon>
        <taxon>Cytophagia</taxon>
        <taxon>Cytophagales</taxon>
        <taxon>Cyclobacteriaceae</taxon>
        <taxon>Cecembia</taxon>
    </lineage>
</organism>
<keyword evidence="1" id="KW-1133">Transmembrane helix</keyword>
<evidence type="ECO:0000313" key="2">
    <source>
        <dbReference type="EMBL" id="EKB47239.1"/>
    </source>
</evidence>
<name>K1LT11_CECL9</name>
<keyword evidence="1" id="KW-0472">Membrane</keyword>